<evidence type="ECO:0000313" key="1">
    <source>
        <dbReference type="EMBL" id="OON19735.1"/>
    </source>
</evidence>
<reference evidence="1 2" key="1">
    <citation type="submission" date="2015-03" db="EMBL/GenBank/DDBJ databases">
        <title>Draft genome of the nematode, Opisthorchis viverrini.</title>
        <authorList>
            <person name="Mitreva M."/>
        </authorList>
    </citation>
    <scope>NUCLEOTIDE SEQUENCE [LARGE SCALE GENOMIC DNA]</scope>
    <source>
        <strain evidence="1">Khon Kaen</strain>
    </source>
</reference>
<name>A0A1S8WZ76_OPIVI</name>
<feature type="non-terminal residue" evidence="1">
    <location>
        <position position="127"/>
    </location>
</feature>
<dbReference type="Proteomes" id="UP000243686">
    <property type="component" value="Unassembled WGS sequence"/>
</dbReference>
<gene>
    <name evidence="1" type="ORF">X801_04396</name>
</gene>
<accession>A0A1S8WZ76</accession>
<organism evidence="1 2">
    <name type="scientific">Opisthorchis viverrini</name>
    <name type="common">Southeast Asian liver fluke</name>
    <dbReference type="NCBI Taxonomy" id="6198"/>
    <lineage>
        <taxon>Eukaryota</taxon>
        <taxon>Metazoa</taxon>
        <taxon>Spiralia</taxon>
        <taxon>Lophotrochozoa</taxon>
        <taxon>Platyhelminthes</taxon>
        <taxon>Trematoda</taxon>
        <taxon>Digenea</taxon>
        <taxon>Opisthorchiida</taxon>
        <taxon>Opisthorchiata</taxon>
        <taxon>Opisthorchiidae</taxon>
        <taxon>Opisthorchis</taxon>
    </lineage>
</organism>
<dbReference type="AlphaFoldDB" id="A0A1S8WZ76"/>
<protein>
    <submittedName>
        <fullName evidence="1">Uncharacterized protein</fullName>
    </submittedName>
</protein>
<sequence length="127" mass="14756">MELEENSQFSFLDVLICSSRVSDRCGVCNDGPVRPYQLKSAFCYKCRRVCHRHMAMVLGRFLDKIDFTPDSQIFNAAVICSSAYPTVRPLISLFYRKSYRHALTEPLLKCFEKVFPESQRESERKDS</sequence>
<keyword evidence="2" id="KW-1185">Reference proteome</keyword>
<proteinExistence type="predicted"/>
<dbReference type="EMBL" id="KV893091">
    <property type="protein sequence ID" value="OON19735.1"/>
    <property type="molecule type" value="Genomic_DNA"/>
</dbReference>
<evidence type="ECO:0000313" key="2">
    <source>
        <dbReference type="Proteomes" id="UP000243686"/>
    </source>
</evidence>